<keyword evidence="4" id="KW-1185">Reference proteome</keyword>
<keyword evidence="2" id="KW-0472">Membrane</keyword>
<feature type="compositionally biased region" description="Basic and acidic residues" evidence="1">
    <location>
        <begin position="69"/>
        <end position="94"/>
    </location>
</feature>
<feature type="compositionally biased region" description="Basic and acidic residues" evidence="1">
    <location>
        <begin position="1"/>
        <end position="18"/>
    </location>
</feature>
<evidence type="ECO:0000313" key="4">
    <source>
        <dbReference type="Proteomes" id="UP000751190"/>
    </source>
</evidence>
<accession>A0A8J6C9E0</accession>
<feature type="region of interest" description="Disordered" evidence="1">
    <location>
        <begin position="1"/>
        <end position="55"/>
    </location>
</feature>
<dbReference type="AlphaFoldDB" id="A0A8J6C9E0"/>
<gene>
    <name evidence="3" type="ORF">KFE25_003532</name>
</gene>
<keyword evidence="2" id="KW-1133">Transmembrane helix</keyword>
<organism evidence="3 4">
    <name type="scientific">Diacronema lutheri</name>
    <name type="common">Unicellular marine alga</name>
    <name type="synonym">Monochrysis lutheri</name>
    <dbReference type="NCBI Taxonomy" id="2081491"/>
    <lineage>
        <taxon>Eukaryota</taxon>
        <taxon>Haptista</taxon>
        <taxon>Haptophyta</taxon>
        <taxon>Pavlovophyceae</taxon>
        <taxon>Pavlovales</taxon>
        <taxon>Pavlovaceae</taxon>
        <taxon>Diacronema</taxon>
    </lineage>
</organism>
<dbReference type="Proteomes" id="UP000751190">
    <property type="component" value="Unassembled WGS sequence"/>
</dbReference>
<name>A0A8J6C9E0_DIALT</name>
<comment type="caution">
    <text evidence="3">The sequence shown here is derived from an EMBL/GenBank/DDBJ whole genome shotgun (WGS) entry which is preliminary data.</text>
</comment>
<sequence length="346" mass="35958">MSRPPSPRDEAHRVRDAVGPRPTGLPPADARRPLVSHASYVPSDVEPPRYGLPSSDYIRRYKQANQVDVERAEKRAELRDAAHAQRPPRSERSARKANTSARTTLCIALGVLGGLAVVALMAMASLAVYECAPRDETFTHERGPPGLDAPCVAITSNDNGQCASPATYSAYANRTGGECCMPTGFVCGVDVQLNKACARGAVRVGDFVGMGPGERMCCHPSGLGASAVGLLKLGKQLVTLQAQAEKLASSGFPAEDLDTLATQLAELTSALSAAGEELPHTLELVSNAKDLAQGAITQRAAEEAAAAERVRQAALAAARERAAAEAAAAALAANESAAEATNTTAP</sequence>
<evidence type="ECO:0000256" key="1">
    <source>
        <dbReference type="SAM" id="MobiDB-lite"/>
    </source>
</evidence>
<dbReference type="EMBL" id="JAGTXO010000013">
    <property type="protein sequence ID" value="KAG8464469.1"/>
    <property type="molecule type" value="Genomic_DNA"/>
</dbReference>
<protein>
    <submittedName>
        <fullName evidence="3">Uncharacterized protein</fullName>
    </submittedName>
</protein>
<feature type="region of interest" description="Disordered" evidence="1">
    <location>
        <begin position="69"/>
        <end position="97"/>
    </location>
</feature>
<proteinExistence type="predicted"/>
<dbReference type="OrthoDB" id="10511382at2759"/>
<evidence type="ECO:0000313" key="3">
    <source>
        <dbReference type="EMBL" id="KAG8464469.1"/>
    </source>
</evidence>
<feature type="transmembrane region" description="Helical" evidence="2">
    <location>
        <begin position="105"/>
        <end position="129"/>
    </location>
</feature>
<keyword evidence="2" id="KW-0812">Transmembrane</keyword>
<reference evidence="3" key="1">
    <citation type="submission" date="2021-05" db="EMBL/GenBank/DDBJ databases">
        <title>The genome of the haptophyte Pavlova lutheri (Diacronema luteri, Pavlovales) - a model for lipid biosynthesis in eukaryotic algae.</title>
        <authorList>
            <person name="Hulatt C.J."/>
            <person name="Posewitz M.C."/>
        </authorList>
    </citation>
    <scope>NUCLEOTIDE SEQUENCE</scope>
    <source>
        <strain evidence="3">NIVA-4/92</strain>
    </source>
</reference>
<evidence type="ECO:0000256" key="2">
    <source>
        <dbReference type="SAM" id="Phobius"/>
    </source>
</evidence>